<dbReference type="RefSeq" id="WP_099214007.1">
    <property type="nucleotide sequence ID" value="NZ_JAUYVU010000004.1"/>
</dbReference>
<dbReference type="GO" id="GO:0003677">
    <property type="term" value="F:DNA binding"/>
    <property type="evidence" value="ECO:0007669"/>
    <property type="project" value="UniProtKB-UniRule"/>
</dbReference>
<dbReference type="Pfam" id="PF16925">
    <property type="entry name" value="TetR_C_13"/>
    <property type="match status" value="1"/>
</dbReference>
<dbReference type="AlphaFoldDB" id="A0A2G1BY09"/>
<dbReference type="Gene3D" id="1.10.10.60">
    <property type="entry name" value="Homeodomain-like"/>
    <property type="match status" value="1"/>
</dbReference>
<comment type="caution">
    <text evidence="7">The sequence shown here is derived from an EMBL/GenBank/DDBJ whole genome shotgun (WGS) entry which is preliminary data.</text>
</comment>
<dbReference type="PANTHER" id="PTHR47506">
    <property type="entry name" value="TRANSCRIPTIONAL REGULATORY PROTEIN"/>
    <property type="match status" value="1"/>
</dbReference>
<dbReference type="Gene3D" id="1.10.357.10">
    <property type="entry name" value="Tetracycline Repressor, domain 2"/>
    <property type="match status" value="1"/>
</dbReference>
<dbReference type="EMBL" id="JAUYVU010000004">
    <property type="protein sequence ID" value="MDP2541164.1"/>
    <property type="molecule type" value="Genomic_DNA"/>
</dbReference>
<sequence length="193" mass="22082">MPRVKSFDEKEVLTKAMCLFWKQGYSATSVQDLVCHLGINRASLYDTFGDKEQLFKKSFELYRATTKEGLIEFFKNYPDVKEGFSKLFNKTIEEAILDEDKKGCFVVNATTELIPNDESLQKVLIENKCDFQNLFYEYLKAGKEKGQLKNSQDLKSIATLLYTLYNGIRVVSKVNPDKKELSNSINVALSLLS</sequence>
<name>A0A2G1BY09_9FLAO</name>
<keyword evidence="3" id="KW-0804">Transcription</keyword>
<dbReference type="SUPFAM" id="SSF48498">
    <property type="entry name" value="Tetracyclin repressor-like, C-terminal domain"/>
    <property type="match status" value="1"/>
</dbReference>
<feature type="DNA-binding region" description="H-T-H motif" evidence="4">
    <location>
        <begin position="29"/>
        <end position="48"/>
    </location>
</feature>
<accession>A0A2G1BY09</accession>
<evidence type="ECO:0000313" key="6">
    <source>
        <dbReference type="EMBL" id="MDP2541164.1"/>
    </source>
</evidence>
<keyword evidence="9" id="KW-1185">Reference proteome</keyword>
<keyword evidence="1" id="KW-0805">Transcription regulation</keyword>
<evidence type="ECO:0000256" key="3">
    <source>
        <dbReference type="ARBA" id="ARBA00023163"/>
    </source>
</evidence>
<protein>
    <submittedName>
        <fullName evidence="6">Helix-turn-helix domain-containing protein</fullName>
    </submittedName>
    <submittedName>
        <fullName evidence="7">TetR family transcriptional regulator</fullName>
    </submittedName>
</protein>
<dbReference type="InterPro" id="IPR001647">
    <property type="entry name" value="HTH_TetR"/>
</dbReference>
<organism evidence="7 8">
    <name type="scientific">Tenacibaculum discolor</name>
    <dbReference type="NCBI Taxonomy" id="361581"/>
    <lineage>
        <taxon>Bacteria</taxon>
        <taxon>Pseudomonadati</taxon>
        <taxon>Bacteroidota</taxon>
        <taxon>Flavobacteriia</taxon>
        <taxon>Flavobacteriales</taxon>
        <taxon>Flavobacteriaceae</taxon>
        <taxon>Tenacibaculum</taxon>
    </lineage>
</organism>
<dbReference type="InterPro" id="IPR036271">
    <property type="entry name" value="Tet_transcr_reg_TetR-rel_C_sf"/>
</dbReference>
<proteinExistence type="predicted"/>
<evidence type="ECO:0000313" key="7">
    <source>
        <dbReference type="EMBL" id="PHN98874.1"/>
    </source>
</evidence>
<keyword evidence="2 4" id="KW-0238">DNA-binding</keyword>
<evidence type="ECO:0000313" key="9">
    <source>
        <dbReference type="Proteomes" id="UP001242342"/>
    </source>
</evidence>
<evidence type="ECO:0000256" key="1">
    <source>
        <dbReference type="ARBA" id="ARBA00023015"/>
    </source>
</evidence>
<dbReference type="PROSITE" id="PS50977">
    <property type="entry name" value="HTH_TETR_2"/>
    <property type="match status" value="1"/>
</dbReference>
<dbReference type="Pfam" id="PF00440">
    <property type="entry name" value="TetR_N"/>
    <property type="match status" value="1"/>
</dbReference>
<gene>
    <name evidence="7" type="ORF">CSC81_01430</name>
    <name evidence="6" type="ORF">Q8W23_06700</name>
</gene>
<dbReference type="InterPro" id="IPR009057">
    <property type="entry name" value="Homeodomain-like_sf"/>
</dbReference>
<reference evidence="7" key="2">
    <citation type="submission" date="2017-10" db="EMBL/GenBank/DDBJ databases">
        <authorList>
            <person name="Enke T.N."/>
            <person name="Cordero O.X."/>
        </authorList>
    </citation>
    <scope>NUCLEOTIDE SEQUENCE</scope>
    <source>
        <strain evidence="7">4G03</strain>
    </source>
</reference>
<dbReference type="Proteomes" id="UP001242342">
    <property type="component" value="Unassembled WGS sequence"/>
</dbReference>
<dbReference type="Proteomes" id="UP000222163">
    <property type="component" value="Unassembled WGS sequence"/>
</dbReference>
<evidence type="ECO:0000256" key="2">
    <source>
        <dbReference type="ARBA" id="ARBA00023125"/>
    </source>
</evidence>
<dbReference type="SUPFAM" id="SSF46689">
    <property type="entry name" value="Homeodomain-like"/>
    <property type="match status" value="1"/>
</dbReference>
<dbReference type="PANTHER" id="PTHR47506:SF1">
    <property type="entry name" value="HTH-TYPE TRANSCRIPTIONAL REGULATOR YJDC"/>
    <property type="match status" value="1"/>
</dbReference>
<evidence type="ECO:0000256" key="4">
    <source>
        <dbReference type="PROSITE-ProRule" id="PRU00335"/>
    </source>
</evidence>
<reference evidence="7 8" key="1">
    <citation type="journal article" date="2016" name="Nat. Commun.">
        <title>Microbial interactions lead to rapid micro-scale successions on model marine particles.</title>
        <authorList>
            <person name="Datta M.S."/>
            <person name="Sliwerska E."/>
            <person name="Gore J."/>
            <person name="Polz M.F."/>
            <person name="Cordero O.X."/>
        </authorList>
    </citation>
    <scope>NUCLEOTIDE SEQUENCE [LARGE SCALE GENOMIC DNA]</scope>
    <source>
        <strain evidence="7 8">4G03</strain>
    </source>
</reference>
<dbReference type="EMBL" id="PDUU01000002">
    <property type="protein sequence ID" value="PHN98874.1"/>
    <property type="molecule type" value="Genomic_DNA"/>
</dbReference>
<evidence type="ECO:0000259" key="5">
    <source>
        <dbReference type="PROSITE" id="PS50977"/>
    </source>
</evidence>
<dbReference type="InterPro" id="IPR011075">
    <property type="entry name" value="TetR_C"/>
</dbReference>
<evidence type="ECO:0000313" key="8">
    <source>
        <dbReference type="Proteomes" id="UP000222163"/>
    </source>
</evidence>
<feature type="domain" description="HTH tetR-type" evidence="5">
    <location>
        <begin position="6"/>
        <end position="66"/>
    </location>
</feature>
<reference evidence="6 9" key="3">
    <citation type="submission" date="2023-07" db="EMBL/GenBank/DDBJ databases">
        <title>Genome content predicts the carbon catabolic preferences of heterotrophic bacteria.</title>
        <authorList>
            <person name="Gralka M."/>
        </authorList>
    </citation>
    <scope>NUCLEOTIDE SEQUENCE [LARGE SCALE GENOMIC DNA]</scope>
    <source>
        <strain evidence="6 9">4G03</strain>
    </source>
</reference>